<sequence>MKNNFIKTSIAALSLMTAQVFAQQKVSGNITDEEHVNMSAVSVLNITKNIQAVSDVSGNFTIEADENDELRFVKESYYRTDKIIKKESFTNPMNVMLLRAETLIPEVKIEYRPTGNLEKDNQHLNDSKKVAKLKSSMEEYIKSPISEPIAKNEIPKTFQGHDFNAGQVNVINVIGEAVRLIKKASAPKITAPTFGETQDFLKRVKSEIDLNFLKRYGMNEEGIDHFLYYAERVNHLSKRFRKTFKPSEIAYELKTAFVEYSKLNKLSGE</sequence>
<accession>A0ABT3I127</accession>
<evidence type="ECO:0008006" key="4">
    <source>
        <dbReference type="Google" id="ProtNLM"/>
    </source>
</evidence>
<name>A0ABT3I127_9FLAO</name>
<feature type="chain" id="PRO_5047294185" description="Carboxypeptidase regulatory-like domain-containing protein" evidence="1">
    <location>
        <begin position="23"/>
        <end position="269"/>
    </location>
</feature>
<dbReference type="InterPro" id="IPR008969">
    <property type="entry name" value="CarboxyPept-like_regulatory"/>
</dbReference>
<gene>
    <name evidence="2" type="ORF">OMO38_14400</name>
</gene>
<dbReference type="RefSeq" id="WP_264750893.1">
    <property type="nucleotide sequence ID" value="NZ_JAPDHW010000010.1"/>
</dbReference>
<dbReference type="EMBL" id="JAPDHW010000010">
    <property type="protein sequence ID" value="MCW3169713.1"/>
    <property type="molecule type" value="Genomic_DNA"/>
</dbReference>
<comment type="caution">
    <text evidence="2">The sequence shown here is derived from an EMBL/GenBank/DDBJ whole genome shotgun (WGS) entry which is preliminary data.</text>
</comment>
<keyword evidence="3" id="KW-1185">Reference proteome</keyword>
<keyword evidence="1" id="KW-0732">Signal</keyword>
<evidence type="ECO:0000256" key="1">
    <source>
        <dbReference type="SAM" id="SignalP"/>
    </source>
</evidence>
<dbReference type="Proteomes" id="UP001163731">
    <property type="component" value="Unassembled WGS sequence"/>
</dbReference>
<protein>
    <recommendedName>
        <fullName evidence="4">Carboxypeptidase regulatory-like domain-containing protein</fullName>
    </recommendedName>
</protein>
<dbReference type="SUPFAM" id="SSF49464">
    <property type="entry name" value="Carboxypeptidase regulatory domain-like"/>
    <property type="match status" value="1"/>
</dbReference>
<proteinExistence type="predicted"/>
<reference evidence="2" key="1">
    <citation type="submission" date="2022-10" db="EMBL/GenBank/DDBJ databases">
        <title>Chryseobacterium babae sp. nov. isolated from the gut of the beetle Oryctes rhinoceros, and Chryseobacterium kimseyorum sp. nov., isolated from a stick insect rearing cage.</title>
        <authorList>
            <person name="Shelomi M."/>
            <person name="Han C.-J."/>
            <person name="Chen W.-M."/>
            <person name="Chen H.-K."/>
            <person name="Liaw S.-J."/>
            <person name="Muhle E."/>
            <person name="Clermont D."/>
        </authorList>
    </citation>
    <scope>NUCLEOTIDE SEQUENCE</scope>
    <source>
        <strain evidence="2">09-1422</strain>
    </source>
</reference>
<organism evidence="2 3">
    <name type="scientific">Chryseobacterium kimseyorum</name>
    <dbReference type="NCBI Taxonomy" id="2984028"/>
    <lineage>
        <taxon>Bacteria</taxon>
        <taxon>Pseudomonadati</taxon>
        <taxon>Bacteroidota</taxon>
        <taxon>Flavobacteriia</taxon>
        <taxon>Flavobacteriales</taxon>
        <taxon>Weeksellaceae</taxon>
        <taxon>Chryseobacterium group</taxon>
        <taxon>Chryseobacterium</taxon>
    </lineage>
</organism>
<feature type="signal peptide" evidence="1">
    <location>
        <begin position="1"/>
        <end position="22"/>
    </location>
</feature>
<evidence type="ECO:0000313" key="2">
    <source>
        <dbReference type="EMBL" id="MCW3169713.1"/>
    </source>
</evidence>
<evidence type="ECO:0000313" key="3">
    <source>
        <dbReference type="Proteomes" id="UP001163731"/>
    </source>
</evidence>